<evidence type="ECO:0000313" key="1">
    <source>
        <dbReference type="EMBL" id="RKE56361.1"/>
    </source>
</evidence>
<accession>A0A420BHX4</accession>
<reference evidence="1 2" key="1">
    <citation type="submission" date="2018-09" db="EMBL/GenBank/DDBJ databases">
        <title>Genomic Encyclopedia of Type Strains, Phase III (KMG-III): the genomes of soil and plant-associated and newly described type strains.</title>
        <authorList>
            <person name="Whitman W."/>
        </authorList>
    </citation>
    <scope>NUCLEOTIDE SEQUENCE [LARGE SCALE GENOMIC DNA]</scope>
    <source>
        <strain evidence="1 2">CECT 7938</strain>
    </source>
</reference>
<evidence type="ECO:0000313" key="2">
    <source>
        <dbReference type="Proteomes" id="UP000286246"/>
    </source>
</evidence>
<name>A0A420BHX4_SPHD1</name>
<proteinExistence type="predicted"/>
<dbReference type="RefSeq" id="WP_147420337.1">
    <property type="nucleotide sequence ID" value="NZ_RAPY01000001.1"/>
</dbReference>
<organism evidence="1 2">
    <name type="scientific">Sphingobacterium detergens</name>
    <dbReference type="NCBI Taxonomy" id="1145106"/>
    <lineage>
        <taxon>Bacteria</taxon>
        <taxon>Pseudomonadati</taxon>
        <taxon>Bacteroidota</taxon>
        <taxon>Sphingobacteriia</taxon>
        <taxon>Sphingobacteriales</taxon>
        <taxon>Sphingobacteriaceae</taxon>
        <taxon>Sphingobacterium</taxon>
    </lineage>
</organism>
<protein>
    <submittedName>
        <fullName evidence="1">Uncharacterized protein</fullName>
    </submittedName>
</protein>
<gene>
    <name evidence="1" type="ORF">DFQ12_1221</name>
</gene>
<keyword evidence="2" id="KW-1185">Reference proteome</keyword>
<dbReference type="Proteomes" id="UP000286246">
    <property type="component" value="Unassembled WGS sequence"/>
</dbReference>
<sequence>MERLILTIVFFILSLHLCYSQCPVNYSPNPNDKLEQEYFSTLFPGCEWWKGSPGEPNNPIILDEVPVYRYRIEINQFWWQYNENNWELIKIHR</sequence>
<dbReference type="EMBL" id="RAPY01000001">
    <property type="protein sequence ID" value="RKE56361.1"/>
    <property type="molecule type" value="Genomic_DNA"/>
</dbReference>
<comment type="caution">
    <text evidence="1">The sequence shown here is derived from an EMBL/GenBank/DDBJ whole genome shotgun (WGS) entry which is preliminary data.</text>
</comment>
<dbReference type="AlphaFoldDB" id="A0A420BHX4"/>